<name>A0A431TZZ6_9BACT</name>
<dbReference type="AlphaFoldDB" id="A0A431TZZ6"/>
<keyword evidence="2" id="KW-1185">Reference proteome</keyword>
<evidence type="ECO:0000313" key="1">
    <source>
        <dbReference type="EMBL" id="RTQ47802.1"/>
    </source>
</evidence>
<proteinExistence type="predicted"/>
<dbReference type="RefSeq" id="WP_126694560.1">
    <property type="nucleotide sequence ID" value="NZ_RXOF01000011.1"/>
</dbReference>
<dbReference type="EMBL" id="RXOF01000011">
    <property type="protein sequence ID" value="RTQ47802.1"/>
    <property type="molecule type" value="Genomic_DNA"/>
</dbReference>
<gene>
    <name evidence="1" type="ORF">EJV47_17935</name>
</gene>
<accession>A0A431TZZ6</accession>
<comment type="caution">
    <text evidence="1">The sequence shown here is derived from an EMBL/GenBank/DDBJ whole genome shotgun (WGS) entry which is preliminary data.</text>
</comment>
<organism evidence="1 2">
    <name type="scientific">Hymenobacter gummosus</name>
    <dbReference type="NCBI Taxonomy" id="1776032"/>
    <lineage>
        <taxon>Bacteria</taxon>
        <taxon>Pseudomonadati</taxon>
        <taxon>Bacteroidota</taxon>
        <taxon>Cytophagia</taxon>
        <taxon>Cytophagales</taxon>
        <taxon>Hymenobacteraceae</taxon>
        <taxon>Hymenobacter</taxon>
    </lineage>
</organism>
<evidence type="ECO:0000313" key="2">
    <source>
        <dbReference type="Proteomes" id="UP000282184"/>
    </source>
</evidence>
<protein>
    <submittedName>
        <fullName evidence="1">Uncharacterized protein</fullName>
    </submittedName>
</protein>
<dbReference type="Proteomes" id="UP000282184">
    <property type="component" value="Unassembled WGS sequence"/>
</dbReference>
<reference evidence="1 2" key="1">
    <citation type="submission" date="2018-12" db="EMBL/GenBank/DDBJ databases">
        <title>Hymenobacter gummosus sp. nov., isolated from a spring.</title>
        <authorList>
            <person name="Nie L."/>
        </authorList>
    </citation>
    <scope>NUCLEOTIDE SEQUENCE [LARGE SCALE GENOMIC DNA]</scope>
    <source>
        <strain evidence="1 2">KCTC 52166</strain>
    </source>
</reference>
<sequence length="222" mass="24703">MFLPFLKNPFLSPALSREDFRELMEGHLSRLIAQNKDGRYDALIAALQPHHDAYAALLAAQSEQVGTRLGNTDTVEQLLADFKKFAKDELLVDAEYQFKRKSPNAQALAELLPKGRKEYSSATLLTLPTLLERTASLTQKYQAALGKPLADRAAQLNTAFKAARGTQGESKGLVQDDSKQEKKLRKAAARQLKLGLLEQLRLHIDEPEAVQALYDAKWFGGK</sequence>
<dbReference type="OrthoDB" id="880885at2"/>